<gene>
    <name evidence="3" type="primary">SAE1-S9</name>
</gene>
<evidence type="ECO:0000256" key="1">
    <source>
        <dbReference type="SAM" id="Phobius"/>
    </source>
</evidence>
<keyword evidence="1" id="KW-1133">Transmembrane helix</keyword>
<proteinExistence type="evidence at transcript level"/>
<dbReference type="Pfam" id="PF13966">
    <property type="entry name" value="zf-RVT"/>
    <property type="match status" value="1"/>
</dbReference>
<keyword evidence="1" id="KW-0812">Transmembrane</keyword>
<name>Q9SXN3_BRACM</name>
<accession>Q9SXN3</accession>
<feature type="domain" description="Reverse transcriptase zinc-binding" evidence="2">
    <location>
        <begin position="110"/>
        <end position="194"/>
    </location>
</feature>
<evidence type="ECO:0000313" key="3">
    <source>
        <dbReference type="EMBL" id="BAA77394.1"/>
    </source>
</evidence>
<evidence type="ECO:0000259" key="2">
    <source>
        <dbReference type="Pfam" id="PF13966"/>
    </source>
</evidence>
<keyword evidence="1" id="KW-0472">Membrane</keyword>
<dbReference type="EMBL" id="AB012866">
    <property type="protein sequence ID" value="BAA77394.1"/>
    <property type="molecule type" value="mRNA"/>
</dbReference>
<reference evidence="3" key="1">
    <citation type="submission" date="1998-04" db="EMBL/GenBank/DDBJ databases">
        <title>Two anther-expressed genes are located in the 3'-flanking region of SLG9 in self-incompatible Brassica campestris L.</title>
        <authorList>
            <person name="Watanabe M."/>
            <person name="Suzuki G."/>
            <person name="Toriyama K."/>
            <person name="Takayama S."/>
            <person name="Isogai A."/>
            <person name="Hinata K."/>
        </authorList>
    </citation>
    <scope>NUCLEOTIDE SEQUENCE</scope>
    <source>
        <strain evidence="3">S9-homozygote</strain>
    </source>
</reference>
<dbReference type="AlphaFoldDB" id="Q9SXN3"/>
<feature type="transmembrane region" description="Helical" evidence="1">
    <location>
        <begin position="233"/>
        <end position="254"/>
    </location>
</feature>
<sequence>MLQLKDSLSDYLRCGIGDGRTASFWFDYWTELGPLFSLFGSTGPRQLRIPLNASVADAVQNGHWYLPPARSEFAETLQIILSTITPPTDNNDIDIFYWRGGPTGGFTNKFSSKVTWELLCVPSPEVTWHSTVGFKEEVPRCTFITWLAMLERLPTRDRLISWGLTVPNSCVLCNGGVESHSHLFFECSFAVGVWLHFCGRSMTSPPPDLQTVVAYCQQLHGPLMVSTMKVMKLLLQVIVTIFGVSATQGFSVVLR</sequence>
<protein>
    <submittedName>
        <fullName evidence="3">SAE1-S9-protein</fullName>
    </submittedName>
</protein>
<organism evidence="3">
    <name type="scientific">Brassica campestris</name>
    <name type="common">Field mustard</name>
    <dbReference type="NCBI Taxonomy" id="3711"/>
    <lineage>
        <taxon>Eukaryota</taxon>
        <taxon>Viridiplantae</taxon>
        <taxon>Streptophyta</taxon>
        <taxon>Embryophyta</taxon>
        <taxon>Tracheophyta</taxon>
        <taxon>Spermatophyta</taxon>
        <taxon>Magnoliopsida</taxon>
        <taxon>eudicotyledons</taxon>
        <taxon>Gunneridae</taxon>
        <taxon>Pentapetalae</taxon>
        <taxon>rosids</taxon>
        <taxon>malvids</taxon>
        <taxon>Brassicales</taxon>
        <taxon>Brassicaceae</taxon>
        <taxon>Brassiceae</taxon>
        <taxon>Brassica</taxon>
    </lineage>
</organism>
<dbReference type="InterPro" id="IPR026960">
    <property type="entry name" value="RVT-Znf"/>
</dbReference>